<keyword evidence="3" id="KW-1185">Reference proteome</keyword>
<accession>A0ABR1ZMD8</accession>
<sequence length="155" mass="16696">MLKTTHGYGGGWSNAHVEHMAMGIITAKVIAQTLLHLSTALFNKGLTCGACFKIKVACKKSGGLRFTIDGHSYFNLVFITNVGGAGDVVSVSIRGSKTDSQVMSHNWGQNWRSNSYMNGQALSFKVTTSNNPMVTSNSVAPVNLAFDQTFTRGQF</sequence>
<dbReference type="PANTHER" id="PTHR31867">
    <property type="entry name" value="EXPANSIN-A15"/>
    <property type="match status" value="1"/>
</dbReference>
<feature type="domain" description="Expansin-like CBD" evidence="1">
    <location>
        <begin position="73"/>
        <end position="152"/>
    </location>
</feature>
<comment type="caution">
    <text evidence="2">The sequence shown here is derived from an EMBL/GenBank/DDBJ whole genome shotgun (WGS) entry which is preliminary data.</text>
</comment>
<reference evidence="2 3" key="1">
    <citation type="journal article" date="2024" name="G3 (Bethesda)">
        <title>Genome assembly of Hibiscus sabdariffa L. provides insights into metabolisms of medicinal natural products.</title>
        <authorList>
            <person name="Kim T."/>
        </authorList>
    </citation>
    <scope>NUCLEOTIDE SEQUENCE [LARGE SCALE GENOMIC DNA]</scope>
    <source>
        <strain evidence="2">TK-2024</strain>
        <tissue evidence="2">Old leaves</tissue>
    </source>
</reference>
<dbReference type="Gene3D" id="2.60.40.760">
    <property type="entry name" value="Expansin, cellulose-binding-like domain"/>
    <property type="match status" value="1"/>
</dbReference>
<name>A0ABR1ZMD8_9ROSI</name>
<dbReference type="InterPro" id="IPR002963">
    <property type="entry name" value="Expansin"/>
</dbReference>
<evidence type="ECO:0000259" key="1">
    <source>
        <dbReference type="PROSITE" id="PS50843"/>
    </source>
</evidence>
<dbReference type="SUPFAM" id="SSF49590">
    <property type="entry name" value="PHL pollen allergen"/>
    <property type="match status" value="1"/>
</dbReference>
<evidence type="ECO:0000313" key="2">
    <source>
        <dbReference type="EMBL" id="KAK8481775.1"/>
    </source>
</evidence>
<dbReference type="InterPro" id="IPR036749">
    <property type="entry name" value="Expansin_CBD_sf"/>
</dbReference>
<dbReference type="PROSITE" id="PS50843">
    <property type="entry name" value="EXPANSIN_CBD"/>
    <property type="match status" value="1"/>
</dbReference>
<protein>
    <recommendedName>
        <fullName evidence="1">Expansin-like CBD domain-containing protein</fullName>
    </recommendedName>
</protein>
<gene>
    <name evidence="2" type="ORF">V6N11_063521</name>
</gene>
<dbReference type="Pfam" id="PF01357">
    <property type="entry name" value="Expansin_C"/>
    <property type="match status" value="1"/>
</dbReference>
<dbReference type="EMBL" id="JBBPBN010000855">
    <property type="protein sequence ID" value="KAK8481775.1"/>
    <property type="molecule type" value="Genomic_DNA"/>
</dbReference>
<dbReference type="InterPro" id="IPR007117">
    <property type="entry name" value="Expansin_CBD"/>
</dbReference>
<evidence type="ECO:0000313" key="3">
    <source>
        <dbReference type="Proteomes" id="UP001396334"/>
    </source>
</evidence>
<organism evidence="2 3">
    <name type="scientific">Hibiscus sabdariffa</name>
    <name type="common">roselle</name>
    <dbReference type="NCBI Taxonomy" id="183260"/>
    <lineage>
        <taxon>Eukaryota</taxon>
        <taxon>Viridiplantae</taxon>
        <taxon>Streptophyta</taxon>
        <taxon>Embryophyta</taxon>
        <taxon>Tracheophyta</taxon>
        <taxon>Spermatophyta</taxon>
        <taxon>Magnoliopsida</taxon>
        <taxon>eudicotyledons</taxon>
        <taxon>Gunneridae</taxon>
        <taxon>Pentapetalae</taxon>
        <taxon>rosids</taxon>
        <taxon>malvids</taxon>
        <taxon>Malvales</taxon>
        <taxon>Malvaceae</taxon>
        <taxon>Malvoideae</taxon>
        <taxon>Hibiscus</taxon>
    </lineage>
</organism>
<proteinExistence type="predicted"/>
<dbReference type="Proteomes" id="UP001396334">
    <property type="component" value="Unassembled WGS sequence"/>
</dbReference>